<dbReference type="GO" id="GO:0005634">
    <property type="term" value="C:nucleus"/>
    <property type="evidence" value="ECO:0007669"/>
    <property type="project" value="UniProtKB-SubCell"/>
</dbReference>
<protein>
    <recommendedName>
        <fullName evidence="8">tRNA (adenine(58)-N(1))-methyltransferase catalytic subunit TRMT61A</fullName>
        <ecNumber evidence="8">2.1.1.220</ecNumber>
    </recommendedName>
</protein>
<gene>
    <name evidence="11" type="ORF">WR25_09821</name>
</gene>
<evidence type="ECO:0000313" key="12">
    <source>
        <dbReference type="Proteomes" id="UP000218231"/>
    </source>
</evidence>
<evidence type="ECO:0000256" key="9">
    <source>
        <dbReference type="PIRSR" id="PIRSR017269-1"/>
    </source>
</evidence>
<proteinExistence type="inferred from homology"/>
<comment type="caution">
    <text evidence="11">The sequence shown here is derived from an EMBL/GenBank/DDBJ whole genome shotgun (WGS) entry which is preliminary data.</text>
</comment>
<dbReference type="InterPro" id="IPR029063">
    <property type="entry name" value="SAM-dependent_MTases_sf"/>
</dbReference>
<dbReference type="EC" id="2.1.1.220" evidence="8"/>
<evidence type="ECO:0000256" key="1">
    <source>
        <dbReference type="ARBA" id="ARBA00004123"/>
    </source>
</evidence>
<dbReference type="PANTHER" id="PTHR12133">
    <property type="entry name" value="TRNA (ADENINE(58)-N(1))-METHYLTRANSFERASE"/>
    <property type="match status" value="1"/>
</dbReference>
<evidence type="ECO:0000259" key="10">
    <source>
        <dbReference type="Pfam" id="PF08704"/>
    </source>
</evidence>
<reference evidence="11 12" key="1">
    <citation type="journal article" date="2017" name="Curr. Biol.">
        <title>Genome architecture and evolution of a unichromosomal asexual nematode.</title>
        <authorList>
            <person name="Fradin H."/>
            <person name="Zegar C."/>
            <person name="Gutwein M."/>
            <person name="Lucas J."/>
            <person name="Kovtun M."/>
            <person name="Corcoran D."/>
            <person name="Baugh L.R."/>
            <person name="Kiontke K."/>
            <person name="Gunsalus K."/>
            <person name="Fitch D.H."/>
            <person name="Piano F."/>
        </authorList>
    </citation>
    <scope>NUCLEOTIDE SEQUENCE [LARGE SCALE GENOMIC DNA]</scope>
    <source>
        <strain evidence="11">PF1309</strain>
    </source>
</reference>
<dbReference type="GO" id="GO:0031515">
    <property type="term" value="C:tRNA (m1A) methyltransferase complex"/>
    <property type="evidence" value="ECO:0007669"/>
    <property type="project" value="UniProtKB-UniRule"/>
</dbReference>
<feature type="domain" description="tRNA (adenine(58)-N(1))-methyltransferase catalytic subunit TRM61 C-terminal" evidence="10">
    <location>
        <begin position="93"/>
        <end position="330"/>
    </location>
</feature>
<dbReference type="Gene3D" id="3.10.330.20">
    <property type="match status" value="1"/>
</dbReference>
<comment type="similarity">
    <text evidence="8">Belongs to the class I-like SAM-binding methyltransferase superfamily. TRM61 family.</text>
</comment>
<comment type="catalytic activity">
    <reaction evidence="8">
        <text>adenosine(58) in tRNA + S-adenosyl-L-methionine = N(1)-methyladenosine(58) in tRNA + S-adenosyl-L-homocysteine + H(+)</text>
        <dbReference type="Rhea" id="RHEA:43152"/>
        <dbReference type="Rhea" id="RHEA-COMP:10365"/>
        <dbReference type="Rhea" id="RHEA-COMP:10366"/>
        <dbReference type="ChEBI" id="CHEBI:15378"/>
        <dbReference type="ChEBI" id="CHEBI:57856"/>
        <dbReference type="ChEBI" id="CHEBI:59789"/>
        <dbReference type="ChEBI" id="CHEBI:74411"/>
        <dbReference type="ChEBI" id="CHEBI:74491"/>
        <dbReference type="EC" id="2.1.1.220"/>
    </reaction>
</comment>
<dbReference type="Pfam" id="PF08704">
    <property type="entry name" value="GCD14"/>
    <property type="match status" value="1"/>
</dbReference>
<organism evidence="11 12">
    <name type="scientific">Diploscapter pachys</name>
    <dbReference type="NCBI Taxonomy" id="2018661"/>
    <lineage>
        <taxon>Eukaryota</taxon>
        <taxon>Metazoa</taxon>
        <taxon>Ecdysozoa</taxon>
        <taxon>Nematoda</taxon>
        <taxon>Chromadorea</taxon>
        <taxon>Rhabditida</taxon>
        <taxon>Rhabditina</taxon>
        <taxon>Rhabditomorpha</taxon>
        <taxon>Rhabditoidea</taxon>
        <taxon>Rhabditidae</taxon>
        <taxon>Diploscapter</taxon>
    </lineage>
</organism>
<feature type="binding site" evidence="9">
    <location>
        <position position="210"/>
    </location>
    <ligand>
        <name>S-adenosyl-L-methionine</name>
        <dbReference type="ChEBI" id="CHEBI:59789"/>
    </ligand>
</feature>
<dbReference type="InterPro" id="IPR014816">
    <property type="entry name" value="tRNA_MeTrfase_Gcd14"/>
</dbReference>
<dbReference type="GO" id="GO:0160107">
    <property type="term" value="F:tRNA (adenine(58)-N1)-methyltransferase activity"/>
    <property type="evidence" value="ECO:0007669"/>
    <property type="project" value="UniProtKB-EC"/>
</dbReference>
<dbReference type="OrthoDB" id="1925287at2759"/>
<evidence type="ECO:0000256" key="2">
    <source>
        <dbReference type="ARBA" id="ARBA00022603"/>
    </source>
</evidence>
<keyword evidence="4 8" id="KW-0949">S-adenosyl-L-methionine</keyword>
<dbReference type="PIRSF" id="PIRSF017269">
    <property type="entry name" value="GCD14"/>
    <property type="match status" value="1"/>
</dbReference>
<evidence type="ECO:0000256" key="5">
    <source>
        <dbReference type="ARBA" id="ARBA00022694"/>
    </source>
</evidence>
<accession>A0A2A2LGN1</accession>
<comment type="catalytic activity">
    <reaction evidence="7">
        <text>an adenosine in mRNA + S-adenosyl-L-methionine = an N(1)-methyladenosine in mRNA + S-adenosyl-L-homocysteine + H(+)</text>
        <dbReference type="Rhea" id="RHEA:55392"/>
        <dbReference type="Rhea" id="RHEA-COMP:12414"/>
        <dbReference type="Rhea" id="RHEA-COMP:12415"/>
        <dbReference type="ChEBI" id="CHEBI:15378"/>
        <dbReference type="ChEBI" id="CHEBI:57856"/>
        <dbReference type="ChEBI" id="CHEBI:59789"/>
        <dbReference type="ChEBI" id="CHEBI:74411"/>
        <dbReference type="ChEBI" id="CHEBI:74491"/>
    </reaction>
</comment>
<dbReference type="STRING" id="2018661.A0A2A2LGN1"/>
<evidence type="ECO:0000313" key="11">
    <source>
        <dbReference type="EMBL" id="PAV85382.1"/>
    </source>
</evidence>
<dbReference type="InterPro" id="IPR049470">
    <property type="entry name" value="TRM61_C"/>
</dbReference>
<evidence type="ECO:0000256" key="8">
    <source>
        <dbReference type="PIRNR" id="PIRNR017269"/>
    </source>
</evidence>
<dbReference type="Gene3D" id="3.40.50.150">
    <property type="entry name" value="Vaccinia Virus protein VP39"/>
    <property type="match status" value="1"/>
</dbReference>
<evidence type="ECO:0000256" key="4">
    <source>
        <dbReference type="ARBA" id="ARBA00022691"/>
    </source>
</evidence>
<sequence>MSIDNHPSSFAGKLKTESLDSNSSAAIDLYSPSFLKYNDVIEDGDTVMVYVSFNMIYAIVVKRGLTLSMKYGALRHDFIIGKRWGSRVSATAGVVYVLRPTADLWTRTLPRRTQILYTPDNAFILHLLDAKPGSVICESGTGSGSLSHAIAMCVAPNGHLYTHDIEESRTRKVEQEFKDHGLSDVTTAVVENVCVEGFFVSNACDGVFLDVPEPWRAIRHARDAISRMRGGRLVSFSPCIEQVQRTAEAMVSNGFVQITTVEIVPKTYKVIGKISQTLEEFDVDGDPFTNERNAKSNDENGETKALPTSIKAIPYPAQQPTHTGYLIHATMLPFVE</sequence>
<dbReference type="SUPFAM" id="SSF53335">
    <property type="entry name" value="S-adenosyl-L-methionine-dependent methyltransferases"/>
    <property type="match status" value="1"/>
</dbReference>
<dbReference type="EMBL" id="LIAE01006778">
    <property type="protein sequence ID" value="PAV85382.1"/>
    <property type="molecule type" value="Genomic_DNA"/>
</dbReference>
<feature type="binding site" evidence="9">
    <location>
        <begin position="143"/>
        <end position="146"/>
    </location>
    <ligand>
        <name>S-adenosyl-L-methionine</name>
        <dbReference type="ChEBI" id="CHEBI:59789"/>
    </ligand>
</feature>
<feature type="binding site" evidence="9">
    <location>
        <position position="164"/>
    </location>
    <ligand>
        <name>S-adenosyl-L-methionine</name>
        <dbReference type="ChEBI" id="CHEBI:59789"/>
    </ligand>
</feature>
<keyword evidence="6 8" id="KW-0539">Nucleus</keyword>
<evidence type="ECO:0000256" key="3">
    <source>
        <dbReference type="ARBA" id="ARBA00022679"/>
    </source>
</evidence>
<dbReference type="GO" id="GO:0030488">
    <property type="term" value="P:tRNA methylation"/>
    <property type="evidence" value="ECO:0007669"/>
    <property type="project" value="InterPro"/>
</dbReference>
<evidence type="ECO:0000256" key="7">
    <source>
        <dbReference type="ARBA" id="ARBA00048481"/>
    </source>
</evidence>
<keyword evidence="12" id="KW-1185">Reference proteome</keyword>
<comment type="subcellular location">
    <subcellularLocation>
        <location evidence="1 8">Nucleus</location>
    </subcellularLocation>
</comment>
<comment type="function">
    <text evidence="8">Catalytic subunit of tRNA (adenine-N(1)-)-methyltransferase, which catalyzes the formation of N(1)-methyladenine at position 58 (m1A58) in initiator methionyl-tRNA.</text>
</comment>
<dbReference type="PROSITE" id="PS51620">
    <property type="entry name" value="SAM_TRM61"/>
    <property type="match status" value="1"/>
</dbReference>
<dbReference type="PANTHER" id="PTHR12133:SF2">
    <property type="entry name" value="TRNA (ADENINE(58)-N(1))-METHYLTRANSFERASE CATALYTIC SUBUNIT TRMT61A"/>
    <property type="match status" value="1"/>
</dbReference>
<dbReference type="Proteomes" id="UP000218231">
    <property type="component" value="Unassembled WGS sequence"/>
</dbReference>
<evidence type="ECO:0000256" key="6">
    <source>
        <dbReference type="ARBA" id="ARBA00023242"/>
    </source>
</evidence>
<name>A0A2A2LGN1_9BILA</name>
<dbReference type="AlphaFoldDB" id="A0A2A2LGN1"/>
<keyword evidence="5 8" id="KW-0819">tRNA processing</keyword>
<keyword evidence="3 8" id="KW-0808">Transferase</keyword>
<keyword evidence="2 8" id="KW-0489">Methyltransferase</keyword>